<evidence type="ECO:0000313" key="3">
    <source>
        <dbReference type="EMBL" id="SVD54042.1"/>
    </source>
</evidence>
<dbReference type="AlphaFoldDB" id="A0A382W5F3"/>
<dbReference type="GO" id="GO:0016491">
    <property type="term" value="F:oxidoreductase activity"/>
    <property type="evidence" value="ECO:0007669"/>
    <property type="project" value="UniProtKB-KW"/>
</dbReference>
<reference evidence="3" key="1">
    <citation type="submission" date="2018-05" db="EMBL/GenBank/DDBJ databases">
        <authorList>
            <person name="Lanie J.A."/>
            <person name="Ng W.-L."/>
            <person name="Kazmierczak K.M."/>
            <person name="Andrzejewski T.M."/>
            <person name="Davidsen T.M."/>
            <person name="Wayne K.J."/>
            <person name="Tettelin H."/>
            <person name="Glass J.I."/>
            <person name="Rusch D."/>
            <person name="Podicherti R."/>
            <person name="Tsui H.-C.T."/>
            <person name="Winkler M.E."/>
        </authorList>
    </citation>
    <scope>NUCLEOTIDE SEQUENCE</scope>
</reference>
<gene>
    <name evidence="3" type="ORF">METZ01_LOCUS406896</name>
</gene>
<evidence type="ECO:0000256" key="2">
    <source>
        <dbReference type="ARBA" id="ARBA00023002"/>
    </source>
</evidence>
<dbReference type="EMBL" id="UINC01157190">
    <property type="protein sequence ID" value="SVD54042.1"/>
    <property type="molecule type" value="Genomic_DNA"/>
</dbReference>
<feature type="non-terminal residue" evidence="3">
    <location>
        <position position="138"/>
    </location>
</feature>
<dbReference type="Gene3D" id="3.40.50.720">
    <property type="entry name" value="NAD(P)-binding Rossmann-like Domain"/>
    <property type="match status" value="1"/>
</dbReference>
<organism evidence="3">
    <name type="scientific">marine metagenome</name>
    <dbReference type="NCBI Taxonomy" id="408172"/>
    <lineage>
        <taxon>unclassified sequences</taxon>
        <taxon>metagenomes</taxon>
        <taxon>ecological metagenomes</taxon>
    </lineage>
</organism>
<dbReference type="InterPro" id="IPR002347">
    <property type="entry name" value="SDR_fam"/>
</dbReference>
<protein>
    <submittedName>
        <fullName evidence="3">Uncharacterized protein</fullName>
    </submittedName>
</protein>
<name>A0A382W5F3_9ZZZZ</name>
<dbReference type="PRINTS" id="PR00081">
    <property type="entry name" value="GDHRDH"/>
</dbReference>
<comment type="similarity">
    <text evidence="1">Belongs to the short-chain dehydrogenases/reductases (SDR) family.</text>
</comment>
<dbReference type="PANTHER" id="PTHR43669:SF3">
    <property type="entry name" value="ALCOHOL DEHYDROGENASE, PUTATIVE (AFU_ORTHOLOGUE AFUA_3G03445)-RELATED"/>
    <property type="match status" value="1"/>
</dbReference>
<accession>A0A382W5F3</accession>
<proteinExistence type="inferred from homology"/>
<keyword evidence="2" id="KW-0560">Oxidoreductase</keyword>
<dbReference type="CDD" id="cd05233">
    <property type="entry name" value="SDR_c"/>
    <property type="match status" value="1"/>
</dbReference>
<dbReference type="PANTHER" id="PTHR43669">
    <property type="entry name" value="5-KETO-D-GLUCONATE 5-REDUCTASE"/>
    <property type="match status" value="1"/>
</dbReference>
<evidence type="ECO:0000256" key="1">
    <source>
        <dbReference type="ARBA" id="ARBA00006484"/>
    </source>
</evidence>
<dbReference type="InterPro" id="IPR036291">
    <property type="entry name" value="NAD(P)-bd_dom_sf"/>
</dbReference>
<sequence>MAVSRKTAIVTGAAGGIGRVLVTGALEAGFQVALVDRDRGGLDKVAAEVANPDQQDCLFNCVTDISKEEECVRAVKDIAAQFGNIDALVNAAGIGMVVIRDSHMVEPVRFDEVSAEQWDHFFAINTKGPFLMAKAALP</sequence>
<dbReference type="SUPFAM" id="SSF51735">
    <property type="entry name" value="NAD(P)-binding Rossmann-fold domains"/>
    <property type="match status" value="1"/>
</dbReference>
<dbReference type="Pfam" id="PF00106">
    <property type="entry name" value="adh_short"/>
    <property type="match status" value="1"/>
</dbReference>